<name>X0WR52_9ZZZZ</name>
<feature type="non-terminal residue" evidence="1">
    <location>
        <position position="1"/>
    </location>
</feature>
<proteinExistence type="predicted"/>
<comment type="caution">
    <text evidence="1">The sequence shown here is derived from an EMBL/GenBank/DDBJ whole genome shotgun (WGS) entry which is preliminary data.</text>
</comment>
<dbReference type="EMBL" id="BARS01036411">
    <property type="protein sequence ID" value="GAG15181.1"/>
    <property type="molecule type" value="Genomic_DNA"/>
</dbReference>
<accession>X0WR52</accession>
<sequence>INICRDAAHECRIYRFADRLKWDATDMFEQYLSWDYAQRLSYHRTTTAETRPVLSPIAGRYRAALLIDPGSTEALGSFQGIAGQADMRGFALVSAADTDTAGVAYSPAALLAADWTQARPAGATPVSWPGLYTPVEAGASVGAASGKYAGLSLNQVFANEAAAWLGSVAYVSGRAGAGGAGPFPMGPNEYWAAIADVYASYVEAS</sequence>
<reference evidence="1" key="1">
    <citation type="journal article" date="2014" name="Front. Microbiol.">
        <title>High frequency of phylogenetically diverse reductive dehalogenase-homologous genes in deep subseafloor sedimentary metagenomes.</title>
        <authorList>
            <person name="Kawai M."/>
            <person name="Futagami T."/>
            <person name="Toyoda A."/>
            <person name="Takaki Y."/>
            <person name="Nishi S."/>
            <person name="Hori S."/>
            <person name="Arai W."/>
            <person name="Tsubouchi T."/>
            <person name="Morono Y."/>
            <person name="Uchiyama I."/>
            <person name="Ito T."/>
            <person name="Fujiyama A."/>
            <person name="Inagaki F."/>
            <person name="Takami H."/>
        </authorList>
    </citation>
    <scope>NUCLEOTIDE SEQUENCE</scope>
    <source>
        <strain evidence="1">Expedition CK06-06</strain>
    </source>
</reference>
<gene>
    <name evidence="1" type="ORF">S01H1_55976</name>
</gene>
<evidence type="ECO:0000313" key="1">
    <source>
        <dbReference type="EMBL" id="GAG15181.1"/>
    </source>
</evidence>
<protein>
    <submittedName>
        <fullName evidence="1">Uncharacterized protein</fullName>
    </submittedName>
</protein>
<dbReference type="AlphaFoldDB" id="X0WR52"/>
<organism evidence="1">
    <name type="scientific">marine sediment metagenome</name>
    <dbReference type="NCBI Taxonomy" id="412755"/>
    <lineage>
        <taxon>unclassified sequences</taxon>
        <taxon>metagenomes</taxon>
        <taxon>ecological metagenomes</taxon>
    </lineage>
</organism>